<keyword evidence="3" id="KW-1185">Reference proteome</keyword>
<name>A0AAW1AUN3_CROAD</name>
<organism evidence="2 3">
    <name type="scientific">Crotalus adamanteus</name>
    <name type="common">Eastern diamondback rattlesnake</name>
    <dbReference type="NCBI Taxonomy" id="8729"/>
    <lineage>
        <taxon>Eukaryota</taxon>
        <taxon>Metazoa</taxon>
        <taxon>Chordata</taxon>
        <taxon>Craniata</taxon>
        <taxon>Vertebrata</taxon>
        <taxon>Euteleostomi</taxon>
        <taxon>Lepidosauria</taxon>
        <taxon>Squamata</taxon>
        <taxon>Bifurcata</taxon>
        <taxon>Unidentata</taxon>
        <taxon>Episquamata</taxon>
        <taxon>Toxicofera</taxon>
        <taxon>Serpentes</taxon>
        <taxon>Colubroidea</taxon>
        <taxon>Viperidae</taxon>
        <taxon>Crotalinae</taxon>
        <taxon>Crotalus</taxon>
    </lineage>
</organism>
<feature type="transmembrane region" description="Helical" evidence="1">
    <location>
        <begin position="200"/>
        <end position="223"/>
    </location>
</feature>
<dbReference type="EMBL" id="JAOTOJ010000013">
    <property type="protein sequence ID" value="KAK9393405.1"/>
    <property type="molecule type" value="Genomic_DNA"/>
</dbReference>
<accession>A0AAW1AUN3</accession>
<dbReference type="Proteomes" id="UP001474421">
    <property type="component" value="Unassembled WGS sequence"/>
</dbReference>
<sequence length="240" mass="27636">MAPLCFRKLWVQEGDVAFLLPGTPSWLAGGEFTALIYCHWDISNGVPKKKKAHVLVKENKSNYYTDCLLGKLMLELFLTPMIYTKLLHTPDPWQVQKDILTVSKLIVTSMVDNLSLLRIRVRWLFSFLSWILCITASATKHWGMWHVESQDGMNPGVVWIRIWRVHYLHSTHPQNRYIHCKEFTEDLRMLPKEIFLAQDLMTLTCTLGAVAITLMSFAFGDVVKAIRKGKKSSSCLVFTF</sequence>
<reference evidence="2 3" key="1">
    <citation type="journal article" date="2024" name="Proc. Natl. Acad. Sci. U.S.A.">
        <title>The genetic regulatory architecture and epigenomic basis for age-related changes in rattlesnake venom.</title>
        <authorList>
            <person name="Hogan M.P."/>
            <person name="Holding M.L."/>
            <person name="Nystrom G.S."/>
            <person name="Colston T.J."/>
            <person name="Bartlett D.A."/>
            <person name="Mason A.J."/>
            <person name="Ellsworth S.A."/>
            <person name="Rautsaw R.M."/>
            <person name="Lawrence K.C."/>
            <person name="Strickland J.L."/>
            <person name="He B."/>
            <person name="Fraser P."/>
            <person name="Margres M.J."/>
            <person name="Gilbert D.M."/>
            <person name="Gibbs H.L."/>
            <person name="Parkinson C.L."/>
            <person name="Rokyta D.R."/>
        </authorList>
    </citation>
    <scope>NUCLEOTIDE SEQUENCE [LARGE SCALE GENOMIC DNA]</scope>
    <source>
        <strain evidence="2">DRR0105</strain>
    </source>
</reference>
<dbReference type="AlphaFoldDB" id="A0AAW1AUN3"/>
<evidence type="ECO:0000313" key="3">
    <source>
        <dbReference type="Proteomes" id="UP001474421"/>
    </source>
</evidence>
<dbReference type="Gene3D" id="1.20.140.150">
    <property type="match status" value="1"/>
</dbReference>
<feature type="transmembrane region" description="Helical" evidence="1">
    <location>
        <begin position="123"/>
        <end position="143"/>
    </location>
</feature>
<evidence type="ECO:0000256" key="1">
    <source>
        <dbReference type="SAM" id="Phobius"/>
    </source>
</evidence>
<keyword evidence="1" id="KW-0812">Transmembrane</keyword>
<gene>
    <name evidence="2" type="ORF">NXF25_015857</name>
</gene>
<keyword evidence="1" id="KW-0472">Membrane</keyword>
<comment type="caution">
    <text evidence="2">The sequence shown here is derived from an EMBL/GenBank/DDBJ whole genome shotgun (WGS) entry which is preliminary data.</text>
</comment>
<proteinExistence type="predicted"/>
<evidence type="ECO:0000313" key="2">
    <source>
        <dbReference type="EMBL" id="KAK9393405.1"/>
    </source>
</evidence>
<protein>
    <submittedName>
        <fullName evidence="2">CLDN4: Claudin-4</fullName>
    </submittedName>
</protein>
<keyword evidence="1" id="KW-1133">Transmembrane helix</keyword>